<feature type="domain" description="Alpha galactosidase C-terminal" evidence="8">
    <location>
        <begin position="232"/>
        <end position="309"/>
    </location>
</feature>
<dbReference type="CDD" id="cd14792">
    <property type="entry name" value="GH27"/>
    <property type="match status" value="1"/>
</dbReference>
<keyword evidence="7" id="KW-1015">Disulfide bond</keyword>
<dbReference type="KEGG" id="mbr:MONBRDRAFT_7758"/>
<dbReference type="GO" id="GO:0005975">
    <property type="term" value="P:carbohydrate metabolic process"/>
    <property type="evidence" value="ECO:0007669"/>
    <property type="project" value="InterPro"/>
</dbReference>
<sequence length="313" mass="33894">MGFNSWNGYHCNIDENIVKSMATAMLNNGMANAGYSYVNIDDCWQVAREFDNQSIVADPVRFPSGMAQLAEDIHAMGMKFGVYTARGSGTCQGRPGSLNHEVIDAQTYCDWDLDYIKANLWRTHGDIQANFGSVLANIYANDVMASVAKPGHFNDPDMLQVGNPGLSDDEGLTHFALWCIASAPLLAGTDLIHASNTTLAILTAPELIAVNQDLGYNNQIQGRNVKLSGMSDDTVSFWVKRLASGDYAIVVVNEGSAPASNVKIPFTDLGLSAGPYALRDLWRQTDVGQFSDSYTIASINSHASFSFKLTSAN</sequence>
<dbReference type="PRINTS" id="PR00740">
    <property type="entry name" value="GLHYDRLASE27"/>
</dbReference>
<dbReference type="InterPro" id="IPR041233">
    <property type="entry name" value="Melibiase_C"/>
</dbReference>
<dbReference type="SUPFAM" id="SSF51445">
    <property type="entry name" value="(Trans)glycosidases"/>
    <property type="match status" value="1"/>
</dbReference>
<dbReference type="GeneID" id="5890675"/>
<dbReference type="FunFam" id="3.20.20.70:FF:000611">
    <property type="match status" value="1"/>
</dbReference>
<dbReference type="PANTHER" id="PTHR11452:SF75">
    <property type="entry name" value="ALPHA-GALACTOSIDASE MEL1"/>
    <property type="match status" value="1"/>
</dbReference>
<evidence type="ECO:0000313" key="10">
    <source>
        <dbReference type="Proteomes" id="UP000001357"/>
    </source>
</evidence>
<evidence type="ECO:0000256" key="1">
    <source>
        <dbReference type="ARBA" id="ARBA00001255"/>
    </source>
</evidence>
<dbReference type="OMA" id="NIIDWFF"/>
<dbReference type="EC" id="3.2.1.22" evidence="3 7"/>
<evidence type="ECO:0000256" key="3">
    <source>
        <dbReference type="ARBA" id="ARBA00012755"/>
    </source>
</evidence>
<evidence type="ECO:0000313" key="9">
    <source>
        <dbReference type="EMBL" id="EDQ89811.1"/>
    </source>
</evidence>
<evidence type="ECO:0000256" key="5">
    <source>
        <dbReference type="ARBA" id="ARBA00022801"/>
    </source>
</evidence>
<dbReference type="SUPFAM" id="SSF51011">
    <property type="entry name" value="Glycosyl hydrolase domain"/>
    <property type="match status" value="1"/>
</dbReference>
<evidence type="ECO:0000256" key="6">
    <source>
        <dbReference type="ARBA" id="ARBA00023295"/>
    </source>
</evidence>
<comment type="catalytic activity">
    <reaction evidence="1 7">
        <text>Hydrolysis of terminal, non-reducing alpha-D-galactose residues in alpha-D-galactosides, including galactose oligosaccharides, galactomannans and galactolipids.</text>
        <dbReference type="EC" id="3.2.1.22"/>
    </reaction>
</comment>
<evidence type="ECO:0000256" key="4">
    <source>
        <dbReference type="ARBA" id="ARBA00022729"/>
    </source>
</evidence>
<gene>
    <name evidence="9" type="ORF">MONBRDRAFT_7758</name>
</gene>
<dbReference type="FunFam" id="3.20.20.70:FF:000482">
    <property type="match status" value="1"/>
</dbReference>
<dbReference type="Pfam" id="PF17801">
    <property type="entry name" value="Melibiase_C"/>
    <property type="match status" value="1"/>
</dbReference>
<dbReference type="FunFam" id="2.60.40.1180:FF:000125">
    <property type="entry name" value="Alpha-galactosidase"/>
    <property type="match status" value="1"/>
</dbReference>
<evidence type="ECO:0000259" key="8">
    <source>
        <dbReference type="Pfam" id="PF17801"/>
    </source>
</evidence>
<dbReference type="AlphaFoldDB" id="A9UY80"/>
<dbReference type="EMBL" id="CH991549">
    <property type="protein sequence ID" value="EDQ89811.1"/>
    <property type="molecule type" value="Genomic_DNA"/>
</dbReference>
<dbReference type="eggNOG" id="KOG2366">
    <property type="taxonomic scope" value="Eukaryota"/>
</dbReference>
<dbReference type="InterPro" id="IPR013780">
    <property type="entry name" value="Glyco_hydro_b"/>
</dbReference>
<keyword evidence="6 7" id="KW-0326">Glycosidase</keyword>
<organism evidence="9 10">
    <name type="scientific">Monosiga brevicollis</name>
    <name type="common">Choanoflagellate</name>
    <dbReference type="NCBI Taxonomy" id="81824"/>
    <lineage>
        <taxon>Eukaryota</taxon>
        <taxon>Choanoflagellata</taxon>
        <taxon>Craspedida</taxon>
        <taxon>Salpingoecidae</taxon>
        <taxon>Monosiga</taxon>
    </lineage>
</organism>
<protein>
    <recommendedName>
        <fullName evidence="3 7">Alpha-galactosidase</fullName>
        <ecNumber evidence="3 7">3.2.1.22</ecNumber>
    </recommendedName>
    <alternativeName>
        <fullName evidence="7">Melibiase</fullName>
    </alternativeName>
</protein>
<evidence type="ECO:0000256" key="2">
    <source>
        <dbReference type="ARBA" id="ARBA00009743"/>
    </source>
</evidence>
<keyword evidence="5 7" id="KW-0378">Hydrolase</keyword>
<dbReference type="Gene3D" id="2.60.40.1180">
    <property type="entry name" value="Golgi alpha-mannosidase II"/>
    <property type="match status" value="1"/>
</dbReference>
<name>A9UY80_MONBE</name>
<dbReference type="STRING" id="81824.A9UY80"/>
<dbReference type="RefSeq" id="XP_001745233.1">
    <property type="nucleotide sequence ID" value="XM_001745181.1"/>
</dbReference>
<dbReference type="PANTHER" id="PTHR11452">
    <property type="entry name" value="ALPHA-GALACTOSIDASE/ALPHA-N-ACETYLGALACTOSAMINIDASE"/>
    <property type="match status" value="1"/>
</dbReference>
<dbReference type="GO" id="GO:0004557">
    <property type="term" value="F:alpha-galactosidase activity"/>
    <property type="evidence" value="ECO:0007669"/>
    <property type="project" value="UniProtKB-EC"/>
</dbReference>
<dbReference type="InterPro" id="IPR013785">
    <property type="entry name" value="Aldolase_TIM"/>
</dbReference>
<dbReference type="InParanoid" id="A9UY80"/>
<reference evidence="9 10" key="1">
    <citation type="journal article" date="2008" name="Nature">
        <title>The genome of the choanoflagellate Monosiga brevicollis and the origin of metazoans.</title>
        <authorList>
            <consortium name="JGI Sequencing"/>
            <person name="King N."/>
            <person name="Westbrook M.J."/>
            <person name="Young S.L."/>
            <person name="Kuo A."/>
            <person name="Abedin M."/>
            <person name="Chapman J."/>
            <person name="Fairclough S."/>
            <person name="Hellsten U."/>
            <person name="Isogai Y."/>
            <person name="Letunic I."/>
            <person name="Marr M."/>
            <person name="Pincus D."/>
            <person name="Putnam N."/>
            <person name="Rokas A."/>
            <person name="Wright K.J."/>
            <person name="Zuzow R."/>
            <person name="Dirks W."/>
            <person name="Good M."/>
            <person name="Goodstein D."/>
            <person name="Lemons D."/>
            <person name="Li W."/>
            <person name="Lyons J.B."/>
            <person name="Morris A."/>
            <person name="Nichols S."/>
            <person name="Richter D.J."/>
            <person name="Salamov A."/>
            <person name="Bork P."/>
            <person name="Lim W.A."/>
            <person name="Manning G."/>
            <person name="Miller W.T."/>
            <person name="McGinnis W."/>
            <person name="Shapiro H."/>
            <person name="Tjian R."/>
            <person name="Grigoriev I.V."/>
            <person name="Rokhsar D."/>
        </authorList>
    </citation>
    <scope>NUCLEOTIDE SEQUENCE [LARGE SCALE GENOMIC DNA]</scope>
    <source>
        <strain evidence="10">MX1 / ATCC 50154</strain>
    </source>
</reference>
<accession>A9UY80</accession>
<dbReference type="Gene3D" id="3.20.20.70">
    <property type="entry name" value="Aldolase class I"/>
    <property type="match status" value="2"/>
</dbReference>
<keyword evidence="10" id="KW-1185">Reference proteome</keyword>
<dbReference type="InterPro" id="IPR017853">
    <property type="entry name" value="GH"/>
</dbReference>
<keyword evidence="4" id="KW-0732">Signal</keyword>
<dbReference type="Proteomes" id="UP000001357">
    <property type="component" value="Unassembled WGS sequence"/>
</dbReference>
<dbReference type="Pfam" id="PF16499">
    <property type="entry name" value="Melibiase_2"/>
    <property type="match status" value="1"/>
</dbReference>
<comment type="similarity">
    <text evidence="2 7">Belongs to the glycosyl hydrolase 27 family.</text>
</comment>
<evidence type="ECO:0000256" key="7">
    <source>
        <dbReference type="RuleBase" id="RU361168"/>
    </source>
</evidence>
<dbReference type="InterPro" id="IPR002241">
    <property type="entry name" value="Glyco_hydro_27"/>
</dbReference>
<proteinExistence type="inferred from homology"/>